<dbReference type="AlphaFoldDB" id="A0A1R4EEK6"/>
<organism evidence="3 4">
    <name type="scientific">Psychrobacter pasteurii</name>
    <dbReference type="NCBI Taxonomy" id="1945520"/>
    <lineage>
        <taxon>Bacteria</taxon>
        <taxon>Pseudomonadati</taxon>
        <taxon>Pseudomonadota</taxon>
        <taxon>Gammaproteobacteria</taxon>
        <taxon>Moraxellales</taxon>
        <taxon>Moraxellaceae</taxon>
        <taxon>Psychrobacter</taxon>
    </lineage>
</organism>
<sequence length="124" mass="13662">MTNNKPIDSNLEGDPTSRSEGNTTFEAKPSLVPKGFTIGLAIFSIILSVAGYVFRYIYGDSLTDILRHAAVLVPAFVIGIPVLFWLGALIMNKIKGMHIQRRNALTLGWLISCVTMLWLMGTYS</sequence>
<keyword evidence="2" id="KW-1133">Transmembrane helix</keyword>
<feature type="compositionally biased region" description="Polar residues" evidence="1">
    <location>
        <begin position="16"/>
        <end position="25"/>
    </location>
</feature>
<proteinExistence type="predicted"/>
<gene>
    <name evidence="3" type="ORF">A1019T_00895</name>
</gene>
<reference evidence="4" key="1">
    <citation type="submission" date="2017-02" db="EMBL/GenBank/DDBJ databases">
        <authorList>
            <person name="Mornico D."/>
        </authorList>
    </citation>
    <scope>NUCLEOTIDE SEQUENCE [LARGE SCALE GENOMIC DNA]</scope>
</reference>
<accession>A0A1R4EEK6</accession>
<feature type="region of interest" description="Disordered" evidence="1">
    <location>
        <begin position="1"/>
        <end position="26"/>
    </location>
</feature>
<feature type="transmembrane region" description="Helical" evidence="2">
    <location>
        <begin position="103"/>
        <end position="121"/>
    </location>
</feature>
<dbReference type="EMBL" id="FUGD01000066">
    <property type="protein sequence ID" value="SJM36926.1"/>
    <property type="molecule type" value="Genomic_DNA"/>
</dbReference>
<dbReference type="STRING" id="1945520.A1019T_00895"/>
<name>A0A1R4EEK6_9GAMM</name>
<keyword evidence="2" id="KW-0472">Membrane</keyword>
<protein>
    <submittedName>
        <fullName evidence="3">Uncharacterized protein</fullName>
    </submittedName>
</protein>
<evidence type="ECO:0000256" key="2">
    <source>
        <dbReference type="SAM" id="Phobius"/>
    </source>
</evidence>
<feature type="transmembrane region" description="Helical" evidence="2">
    <location>
        <begin position="70"/>
        <end position="91"/>
    </location>
</feature>
<keyword evidence="4" id="KW-1185">Reference proteome</keyword>
<evidence type="ECO:0000313" key="4">
    <source>
        <dbReference type="Proteomes" id="UP000188169"/>
    </source>
</evidence>
<dbReference type="RefSeq" id="WP_244152380.1">
    <property type="nucleotide sequence ID" value="NZ_FUGD01000066.1"/>
</dbReference>
<feature type="transmembrane region" description="Helical" evidence="2">
    <location>
        <begin position="36"/>
        <end position="58"/>
    </location>
</feature>
<dbReference type="Proteomes" id="UP000188169">
    <property type="component" value="Unassembled WGS sequence"/>
</dbReference>
<evidence type="ECO:0000256" key="1">
    <source>
        <dbReference type="SAM" id="MobiDB-lite"/>
    </source>
</evidence>
<evidence type="ECO:0000313" key="3">
    <source>
        <dbReference type="EMBL" id="SJM36926.1"/>
    </source>
</evidence>
<keyword evidence="2" id="KW-0812">Transmembrane</keyword>